<protein>
    <submittedName>
        <fullName evidence="1">Uncharacterized protein</fullName>
    </submittedName>
</protein>
<reference evidence="1" key="1">
    <citation type="submission" date="2014-11" db="EMBL/GenBank/DDBJ databases">
        <authorList>
            <person name="Amaro Gonzalez C."/>
        </authorList>
    </citation>
    <scope>NUCLEOTIDE SEQUENCE</scope>
</reference>
<dbReference type="EMBL" id="GBXM01079386">
    <property type="protein sequence ID" value="JAH29191.1"/>
    <property type="molecule type" value="Transcribed_RNA"/>
</dbReference>
<organism evidence="1">
    <name type="scientific">Anguilla anguilla</name>
    <name type="common">European freshwater eel</name>
    <name type="synonym">Muraena anguilla</name>
    <dbReference type="NCBI Taxonomy" id="7936"/>
    <lineage>
        <taxon>Eukaryota</taxon>
        <taxon>Metazoa</taxon>
        <taxon>Chordata</taxon>
        <taxon>Craniata</taxon>
        <taxon>Vertebrata</taxon>
        <taxon>Euteleostomi</taxon>
        <taxon>Actinopterygii</taxon>
        <taxon>Neopterygii</taxon>
        <taxon>Teleostei</taxon>
        <taxon>Anguilliformes</taxon>
        <taxon>Anguillidae</taxon>
        <taxon>Anguilla</taxon>
    </lineage>
</organism>
<reference evidence="1" key="2">
    <citation type="journal article" date="2015" name="Fish Shellfish Immunol.">
        <title>Early steps in the European eel (Anguilla anguilla)-Vibrio vulnificus interaction in the gills: Role of the RtxA13 toxin.</title>
        <authorList>
            <person name="Callol A."/>
            <person name="Pajuelo D."/>
            <person name="Ebbesson L."/>
            <person name="Teles M."/>
            <person name="MacKenzie S."/>
            <person name="Amaro C."/>
        </authorList>
    </citation>
    <scope>NUCLEOTIDE SEQUENCE</scope>
</reference>
<evidence type="ECO:0000313" key="1">
    <source>
        <dbReference type="EMBL" id="JAH29191.1"/>
    </source>
</evidence>
<accession>A0A0E9RJ50</accession>
<proteinExistence type="predicted"/>
<name>A0A0E9RJ50_ANGAN</name>
<sequence>MLCASPLKFPLLRVC</sequence>